<dbReference type="AlphaFoldDB" id="A0ABD6SAP7"/>
<proteinExistence type="predicted"/>
<dbReference type="Proteomes" id="UP000219897">
    <property type="component" value="Unassembled WGS sequence"/>
</dbReference>
<reference evidence="1 2" key="1">
    <citation type="submission" date="2017-09" db="EMBL/GenBank/DDBJ databases">
        <title>Large-scale bioinformatics analysis of Bacillus genomes uncovers conserved roles of natural products in bacterial physiology.</title>
        <authorList>
            <consortium name="Agbiome Team Llc"/>
            <person name="Bleich R.M."/>
            <person name="Kirk G.J."/>
            <person name="Santa Maria K.C."/>
            <person name="Allen S.E."/>
            <person name="Farag S."/>
            <person name="Shank E.A."/>
            <person name="Bowers A."/>
        </authorList>
    </citation>
    <scope>NUCLEOTIDE SEQUENCE [LARGE SCALE GENOMIC DNA]</scope>
    <source>
        <strain evidence="1 2">AFS005140</strain>
    </source>
</reference>
<organism evidence="1 2">
    <name type="scientific">Bacillus thuringiensis</name>
    <dbReference type="NCBI Taxonomy" id="1428"/>
    <lineage>
        <taxon>Bacteria</taxon>
        <taxon>Bacillati</taxon>
        <taxon>Bacillota</taxon>
        <taxon>Bacilli</taxon>
        <taxon>Bacillales</taxon>
        <taxon>Bacillaceae</taxon>
        <taxon>Bacillus</taxon>
        <taxon>Bacillus cereus group</taxon>
    </lineage>
</organism>
<accession>A0ABD6SAP7</accession>
<sequence length="276" mass="31566">MSLSRENANVGNWKVANGEVVIANGRIQGNPFARQMQSSMAVQWMLQNQEKVTARIGALLHAHGVQGGDCQDCFDFALEYFTDRDSRVFRKNFHGKGTGYSVGAYVMGNLNYIVETYRNKVLPKDVTVMPMIREDEAERNFAGKLGDAITKSTDKTPEALLALKDVEYWDNYFEGVIDWFMEHVEAYSYTEFPYEKFVYSMFLHARSLDKMEQLRSTAEICGMGKALSEYVMKNIDTDKNKNKPWVVPFVEGILELLEARKQGWKPKCMREGVEEA</sequence>
<evidence type="ECO:0000313" key="1">
    <source>
        <dbReference type="EMBL" id="PER55758.1"/>
    </source>
</evidence>
<comment type="caution">
    <text evidence="1">The sequence shown here is derived from an EMBL/GenBank/DDBJ whole genome shotgun (WGS) entry which is preliminary data.</text>
</comment>
<gene>
    <name evidence="1" type="ORF">CN495_08370</name>
</gene>
<protein>
    <submittedName>
        <fullName evidence="1">Uncharacterized protein</fullName>
    </submittedName>
</protein>
<evidence type="ECO:0000313" key="2">
    <source>
        <dbReference type="Proteomes" id="UP000219897"/>
    </source>
</evidence>
<name>A0ABD6SAP7_BACTU</name>
<dbReference type="EMBL" id="NTYF01000023">
    <property type="protein sequence ID" value="PER55758.1"/>
    <property type="molecule type" value="Genomic_DNA"/>
</dbReference>
<dbReference type="RefSeq" id="WP_098317097.1">
    <property type="nucleotide sequence ID" value="NZ_NTYF01000023.1"/>
</dbReference>